<evidence type="ECO:0000256" key="6">
    <source>
        <dbReference type="PIRSR" id="PIRSR005096-1"/>
    </source>
</evidence>
<comment type="catalytic activity">
    <reaction evidence="5">
        <text>alpha-D-glucose = beta-D-glucose</text>
        <dbReference type="Rhea" id="RHEA:10264"/>
        <dbReference type="ChEBI" id="CHEBI:15903"/>
        <dbReference type="ChEBI" id="CHEBI:17925"/>
        <dbReference type="EC" id="5.1.3.3"/>
    </reaction>
</comment>
<evidence type="ECO:0000313" key="9">
    <source>
        <dbReference type="Proteomes" id="UP000071392"/>
    </source>
</evidence>
<dbReference type="EC" id="5.1.3.3" evidence="5"/>
<feature type="binding site" evidence="7">
    <location>
        <begin position="179"/>
        <end position="181"/>
    </location>
    <ligand>
        <name>beta-D-galactose</name>
        <dbReference type="ChEBI" id="CHEBI:27667"/>
    </ligand>
</feature>
<name>A0A139SNH9_9BACT</name>
<feature type="active site" description="Proton acceptor" evidence="6">
    <location>
        <position position="314"/>
    </location>
</feature>
<gene>
    <name evidence="8" type="ORF">AXK12_03990</name>
</gene>
<keyword evidence="4 5" id="KW-0119">Carbohydrate metabolism</keyword>
<proteinExistence type="inferred from homology"/>
<dbReference type="PANTHER" id="PTHR10091">
    <property type="entry name" value="ALDOSE-1-EPIMERASE"/>
    <property type="match status" value="1"/>
</dbReference>
<dbReference type="InterPro" id="IPR008183">
    <property type="entry name" value="Aldose_1/G6P_1-epimerase"/>
</dbReference>
<dbReference type="Proteomes" id="UP000071392">
    <property type="component" value="Unassembled WGS sequence"/>
</dbReference>
<reference evidence="8 9" key="1">
    <citation type="submission" date="2016-02" db="EMBL/GenBank/DDBJ databases">
        <authorList>
            <person name="Wen L."/>
            <person name="He K."/>
            <person name="Yang H."/>
        </authorList>
    </citation>
    <scope>NUCLEOTIDE SEQUENCE [LARGE SCALE GENOMIC DNA]</scope>
    <source>
        <strain evidence="8 9">CV41</strain>
    </source>
</reference>
<sequence length="349" mass="37608">MSDPVSISALKTYTIQNEAGASADILNYGGIITALRVPDRAGVLGDVVLGFAKPEEYLAEPYKKNSCPYLGSILGRIAGRVTGGKLRLPNGRTYELAITDGPNHLHGGVCALDKRLWEVKHTAPDSITLFYHSPDGEEGYPGALDITLSYTLRHDNALVVETTAINRSDFATPLSLSQHSYFNLAGEGSGDVLDHEVQILADHIIPPLDDTLTLSGALTSVAGRADDLRKARRLGDVVSGLFLEHGAHYFLRAKALTPDWPELVARAYEPKSGRQLEVLTNDCGLQFYTGSGLNLSCVGKSGLPYGPHAGLCFECEGYPDGAHRPELGDILVHPGTPQRRSTIYAFSVR</sequence>
<dbReference type="PIRSF" id="PIRSF005096">
    <property type="entry name" value="GALM"/>
    <property type="match status" value="1"/>
</dbReference>
<evidence type="ECO:0000256" key="3">
    <source>
        <dbReference type="ARBA" id="ARBA00023235"/>
    </source>
</evidence>
<dbReference type="InterPro" id="IPR047215">
    <property type="entry name" value="Galactose_mutarotase-like"/>
</dbReference>
<dbReference type="OrthoDB" id="9779408at2"/>
<dbReference type="Pfam" id="PF01263">
    <property type="entry name" value="Aldose_epim"/>
    <property type="match status" value="1"/>
</dbReference>
<protein>
    <recommendedName>
        <fullName evidence="5">Aldose 1-epimerase</fullName>
        <ecNumber evidence="5">5.1.3.3</ecNumber>
    </recommendedName>
</protein>
<comment type="pathway">
    <text evidence="1 5">Carbohydrate metabolism; hexose metabolism.</text>
</comment>
<dbReference type="Gene3D" id="2.70.98.10">
    <property type="match status" value="1"/>
</dbReference>
<dbReference type="SUPFAM" id="SSF74650">
    <property type="entry name" value="Galactose mutarotase-like"/>
    <property type="match status" value="1"/>
</dbReference>
<evidence type="ECO:0000256" key="1">
    <source>
        <dbReference type="ARBA" id="ARBA00005028"/>
    </source>
</evidence>
<dbReference type="GO" id="GO:0004034">
    <property type="term" value="F:aldose 1-epimerase activity"/>
    <property type="evidence" value="ECO:0007669"/>
    <property type="project" value="UniProtKB-EC"/>
</dbReference>
<evidence type="ECO:0000256" key="4">
    <source>
        <dbReference type="ARBA" id="ARBA00023277"/>
    </source>
</evidence>
<dbReference type="GO" id="GO:0006006">
    <property type="term" value="P:glucose metabolic process"/>
    <property type="evidence" value="ECO:0007669"/>
    <property type="project" value="TreeGrafter"/>
</dbReference>
<dbReference type="InterPro" id="IPR015443">
    <property type="entry name" value="Aldose_1-epimerase"/>
</dbReference>
<keyword evidence="9" id="KW-1185">Reference proteome</keyword>
<evidence type="ECO:0000313" key="8">
    <source>
        <dbReference type="EMBL" id="KXU36183.1"/>
    </source>
</evidence>
<dbReference type="RefSeq" id="WP_068711458.1">
    <property type="nucleotide sequence ID" value="NZ_LSZP01000030.1"/>
</dbReference>
<dbReference type="PANTHER" id="PTHR10091:SF0">
    <property type="entry name" value="GALACTOSE MUTAROTASE"/>
    <property type="match status" value="1"/>
</dbReference>
<feature type="active site" description="Proton donor" evidence="6">
    <location>
        <position position="179"/>
    </location>
</feature>
<comment type="caution">
    <text evidence="8">The sequence shown here is derived from an EMBL/GenBank/DDBJ whole genome shotgun (WGS) entry which is preliminary data.</text>
</comment>
<dbReference type="InterPro" id="IPR011013">
    <property type="entry name" value="Gal_mutarotase_sf_dom"/>
</dbReference>
<dbReference type="EMBL" id="LSZP01000030">
    <property type="protein sequence ID" value="KXU36183.1"/>
    <property type="molecule type" value="Genomic_DNA"/>
</dbReference>
<dbReference type="UniPathway" id="UPA00242"/>
<dbReference type="GO" id="GO:0033499">
    <property type="term" value="P:galactose catabolic process via UDP-galactose, Leloir pathway"/>
    <property type="evidence" value="ECO:0007669"/>
    <property type="project" value="TreeGrafter"/>
</dbReference>
<dbReference type="AlphaFoldDB" id="A0A139SNH9"/>
<organism evidence="8 9">
    <name type="scientific">Cephaloticoccus capnophilus</name>
    <dbReference type="NCBI Taxonomy" id="1548208"/>
    <lineage>
        <taxon>Bacteria</taxon>
        <taxon>Pseudomonadati</taxon>
        <taxon>Verrucomicrobiota</taxon>
        <taxon>Opitutia</taxon>
        <taxon>Opitutales</taxon>
        <taxon>Opitutaceae</taxon>
        <taxon>Cephaloticoccus</taxon>
    </lineage>
</organism>
<accession>A0A139SNH9</accession>
<evidence type="ECO:0000256" key="7">
    <source>
        <dbReference type="PIRSR" id="PIRSR005096-3"/>
    </source>
</evidence>
<evidence type="ECO:0000256" key="2">
    <source>
        <dbReference type="ARBA" id="ARBA00006206"/>
    </source>
</evidence>
<dbReference type="GO" id="GO:0030246">
    <property type="term" value="F:carbohydrate binding"/>
    <property type="evidence" value="ECO:0007669"/>
    <property type="project" value="InterPro"/>
</dbReference>
<keyword evidence="3 5" id="KW-0413">Isomerase</keyword>
<dbReference type="CDD" id="cd09019">
    <property type="entry name" value="galactose_mutarotase_like"/>
    <property type="match status" value="1"/>
</dbReference>
<evidence type="ECO:0000256" key="5">
    <source>
        <dbReference type="PIRNR" id="PIRNR005096"/>
    </source>
</evidence>
<dbReference type="InterPro" id="IPR014718">
    <property type="entry name" value="GH-type_carb-bd"/>
</dbReference>
<comment type="similarity">
    <text evidence="2 5">Belongs to the aldose epimerase family.</text>
</comment>
<dbReference type="STRING" id="1548208.AXK12_03990"/>